<gene>
    <name evidence="8" type="ORF">BCR36DRAFT_399622</name>
</gene>
<dbReference type="GO" id="GO:0030134">
    <property type="term" value="C:COPII-coated ER to Golgi transport vesicle"/>
    <property type="evidence" value="ECO:0007669"/>
    <property type="project" value="TreeGrafter"/>
</dbReference>
<feature type="transmembrane region" description="Helical" evidence="5">
    <location>
        <begin position="291"/>
        <end position="316"/>
    </location>
</feature>
<organism evidence="8 9">
    <name type="scientific">Piromyces finnis</name>
    <dbReference type="NCBI Taxonomy" id="1754191"/>
    <lineage>
        <taxon>Eukaryota</taxon>
        <taxon>Fungi</taxon>
        <taxon>Fungi incertae sedis</taxon>
        <taxon>Chytridiomycota</taxon>
        <taxon>Chytridiomycota incertae sedis</taxon>
        <taxon>Neocallimastigomycetes</taxon>
        <taxon>Neocallimastigales</taxon>
        <taxon>Neocallimastigaceae</taxon>
        <taxon>Piromyces</taxon>
    </lineage>
</organism>
<evidence type="ECO:0000256" key="3">
    <source>
        <dbReference type="ARBA" id="ARBA00022989"/>
    </source>
</evidence>
<sequence>MSESKLRKRITQLDVFPKIERDYVDQSAGGGFVTMIVTFILSFLIFSEVLEYLNAQYDYSVVIDYTKNNNVYMNIDLTVAMECDNLRADMYDSTGTTTYAKAALSFTPTHFSVRNAVNFNNNGKAEIEGENFDMDDLMDNAEKEDDSWSSYEDEKSSCRITGQIDVHKLAGNFHITALGHGYGGKHTEHNQLNFTHRFYTFSFGDYYPGLINPLDDSVEITEKHFSYYQYFLSIVPTIYKQESSGRILYTNQYSVTDMSADVSKSHDLPGIFIKFDFEPLLVKIVQIKKSFFHFLVRLCGIVGGIYVSFGNIYRILFTIYNLIMRKNQKDSSSESEHEPLVAQSPVEH</sequence>
<proteinExistence type="predicted"/>
<dbReference type="STRING" id="1754191.A0A1Y1V0A1"/>
<dbReference type="PANTHER" id="PTHR10984:SF81">
    <property type="entry name" value="ER-DERIVED VESICLES PROTEIN ERV41"/>
    <property type="match status" value="1"/>
</dbReference>
<dbReference type="Pfam" id="PF13850">
    <property type="entry name" value="ERGIC_N"/>
    <property type="match status" value="1"/>
</dbReference>
<evidence type="ECO:0000313" key="8">
    <source>
        <dbReference type="EMBL" id="ORX44336.1"/>
    </source>
</evidence>
<name>A0A1Y1V0A1_9FUNG</name>
<evidence type="ECO:0000256" key="2">
    <source>
        <dbReference type="ARBA" id="ARBA00022692"/>
    </source>
</evidence>
<feature type="domain" description="Endoplasmic reticulum vesicle transporter N-terminal" evidence="7">
    <location>
        <begin position="11"/>
        <end position="97"/>
    </location>
</feature>
<reference evidence="8 9" key="1">
    <citation type="submission" date="2016-08" db="EMBL/GenBank/DDBJ databases">
        <title>Genomes of anaerobic fungi encode conserved fungal cellulosomes for biomass hydrolysis.</title>
        <authorList>
            <consortium name="DOE Joint Genome Institute"/>
            <person name="Haitjema C.H."/>
            <person name="Gilmore S.P."/>
            <person name="Henske J.K."/>
            <person name="Solomon K.V."/>
            <person name="De Groot R."/>
            <person name="Kuo A."/>
            <person name="Mondo S.J."/>
            <person name="Salamov A.A."/>
            <person name="Labutti K."/>
            <person name="Zhao Z."/>
            <person name="Chiniquy J."/>
            <person name="Barry K."/>
            <person name="Brewer H.M."/>
            <person name="Purvine S.O."/>
            <person name="Wright A.T."/>
            <person name="Boxma B."/>
            <person name="Van Alen T."/>
            <person name="Hackstein J.H."/>
            <person name="Baker S.E."/>
            <person name="Grigoriev I.V."/>
            <person name="O'Malley M.A."/>
        </authorList>
    </citation>
    <scope>NUCLEOTIDE SEQUENCE [LARGE SCALE GENOMIC DNA]</scope>
    <source>
        <strain evidence="9">finn</strain>
    </source>
</reference>
<dbReference type="AlphaFoldDB" id="A0A1Y1V0A1"/>
<keyword evidence="3 5" id="KW-1133">Transmembrane helix</keyword>
<dbReference type="GO" id="GO:0006890">
    <property type="term" value="P:retrograde vesicle-mediated transport, Golgi to endoplasmic reticulum"/>
    <property type="evidence" value="ECO:0007669"/>
    <property type="project" value="TreeGrafter"/>
</dbReference>
<dbReference type="InterPro" id="IPR045888">
    <property type="entry name" value="Erv"/>
</dbReference>
<evidence type="ECO:0000256" key="4">
    <source>
        <dbReference type="ARBA" id="ARBA00023136"/>
    </source>
</evidence>
<dbReference type="GO" id="GO:0006888">
    <property type="term" value="P:endoplasmic reticulum to Golgi vesicle-mediated transport"/>
    <property type="evidence" value="ECO:0007669"/>
    <property type="project" value="TreeGrafter"/>
</dbReference>
<keyword evidence="4 5" id="KW-0472">Membrane</keyword>
<dbReference type="GO" id="GO:0000139">
    <property type="term" value="C:Golgi membrane"/>
    <property type="evidence" value="ECO:0007669"/>
    <property type="project" value="TreeGrafter"/>
</dbReference>
<dbReference type="InterPro" id="IPR012936">
    <property type="entry name" value="Erv_C"/>
</dbReference>
<comment type="subcellular location">
    <subcellularLocation>
        <location evidence="1">Membrane</location>
    </subcellularLocation>
</comment>
<dbReference type="InterPro" id="IPR039542">
    <property type="entry name" value="Erv_N"/>
</dbReference>
<dbReference type="PANTHER" id="PTHR10984">
    <property type="entry name" value="ENDOPLASMIC RETICULUM-GOLGI INTERMEDIATE COMPARTMENT PROTEIN"/>
    <property type="match status" value="1"/>
</dbReference>
<dbReference type="EMBL" id="MCFH01000046">
    <property type="protein sequence ID" value="ORX44336.1"/>
    <property type="molecule type" value="Genomic_DNA"/>
</dbReference>
<keyword evidence="2 5" id="KW-0812">Transmembrane</keyword>
<reference evidence="8 9" key="2">
    <citation type="submission" date="2016-08" db="EMBL/GenBank/DDBJ databases">
        <title>Pervasive Adenine N6-methylation of Active Genes in Fungi.</title>
        <authorList>
            <consortium name="DOE Joint Genome Institute"/>
            <person name="Mondo S.J."/>
            <person name="Dannebaum R.O."/>
            <person name="Kuo R.C."/>
            <person name="Labutti K."/>
            <person name="Haridas S."/>
            <person name="Kuo A."/>
            <person name="Salamov A."/>
            <person name="Ahrendt S.R."/>
            <person name="Lipzen A."/>
            <person name="Sullivan W."/>
            <person name="Andreopoulos W.B."/>
            <person name="Clum A."/>
            <person name="Lindquist E."/>
            <person name="Daum C."/>
            <person name="Ramamoorthy G.K."/>
            <person name="Gryganskyi A."/>
            <person name="Culley D."/>
            <person name="Magnuson J.K."/>
            <person name="James T.Y."/>
            <person name="O'Malley M.A."/>
            <person name="Stajich J.E."/>
            <person name="Spatafora J.W."/>
            <person name="Visel A."/>
            <person name="Grigoriev I.V."/>
        </authorList>
    </citation>
    <scope>NUCLEOTIDE SEQUENCE [LARGE SCALE GENOMIC DNA]</scope>
    <source>
        <strain evidence="9">finn</strain>
    </source>
</reference>
<evidence type="ECO:0000259" key="7">
    <source>
        <dbReference type="Pfam" id="PF13850"/>
    </source>
</evidence>
<evidence type="ECO:0000256" key="5">
    <source>
        <dbReference type="SAM" id="Phobius"/>
    </source>
</evidence>
<dbReference type="Pfam" id="PF07970">
    <property type="entry name" value="COPIIcoated_ERV"/>
    <property type="match status" value="1"/>
</dbReference>
<dbReference type="GO" id="GO:0005789">
    <property type="term" value="C:endoplasmic reticulum membrane"/>
    <property type="evidence" value="ECO:0007669"/>
    <property type="project" value="TreeGrafter"/>
</dbReference>
<protein>
    <submittedName>
        <fullName evidence="8">DUF1692-domain-containing protein</fullName>
    </submittedName>
</protein>
<accession>A0A1Y1V0A1</accession>
<dbReference type="OrthoDB" id="5541786at2759"/>
<dbReference type="Proteomes" id="UP000193719">
    <property type="component" value="Unassembled WGS sequence"/>
</dbReference>
<evidence type="ECO:0000313" key="9">
    <source>
        <dbReference type="Proteomes" id="UP000193719"/>
    </source>
</evidence>
<evidence type="ECO:0000256" key="1">
    <source>
        <dbReference type="ARBA" id="ARBA00004370"/>
    </source>
</evidence>
<keyword evidence="9" id="KW-1185">Reference proteome</keyword>
<comment type="caution">
    <text evidence="8">The sequence shown here is derived from an EMBL/GenBank/DDBJ whole genome shotgun (WGS) entry which is preliminary data.</text>
</comment>
<feature type="transmembrane region" description="Helical" evidence="5">
    <location>
        <begin position="28"/>
        <end position="46"/>
    </location>
</feature>
<feature type="domain" description="Endoplasmic reticulum vesicle transporter C-terminal" evidence="6">
    <location>
        <begin position="139"/>
        <end position="309"/>
    </location>
</feature>
<evidence type="ECO:0000259" key="6">
    <source>
        <dbReference type="Pfam" id="PF07970"/>
    </source>
</evidence>